<evidence type="ECO:0000313" key="7">
    <source>
        <dbReference type="Proteomes" id="UP000016922"/>
    </source>
</evidence>
<proteinExistence type="predicted"/>
<feature type="binding site" evidence="3">
    <location>
        <position position="171"/>
    </location>
    <ligand>
        <name>Mn(2+)</name>
        <dbReference type="ChEBI" id="CHEBI:29035"/>
        <label>1</label>
    </ligand>
</feature>
<dbReference type="InterPro" id="IPR051610">
    <property type="entry name" value="GPI/OXD"/>
</dbReference>
<dbReference type="AlphaFoldDB" id="S3CF42"/>
<dbReference type="OrthoDB" id="10263073at2759"/>
<dbReference type="EMBL" id="KE145372">
    <property type="protein sequence ID" value="EPE25122.1"/>
    <property type="molecule type" value="Genomic_DNA"/>
</dbReference>
<dbReference type="CDD" id="cd20304">
    <property type="entry name" value="cupin_OxDC_N"/>
    <property type="match status" value="1"/>
</dbReference>
<organism evidence="6 7">
    <name type="scientific">Glarea lozoyensis (strain ATCC 20868 / MF5171)</name>
    <dbReference type="NCBI Taxonomy" id="1116229"/>
    <lineage>
        <taxon>Eukaryota</taxon>
        <taxon>Fungi</taxon>
        <taxon>Dikarya</taxon>
        <taxon>Ascomycota</taxon>
        <taxon>Pezizomycotina</taxon>
        <taxon>Leotiomycetes</taxon>
        <taxon>Helotiales</taxon>
        <taxon>Helotiaceae</taxon>
        <taxon>Glarea</taxon>
    </lineage>
</organism>
<evidence type="ECO:0000256" key="1">
    <source>
        <dbReference type="ARBA" id="ARBA00022723"/>
    </source>
</evidence>
<feature type="active site" description="Proton donor" evidence="2">
    <location>
        <position position="367"/>
    </location>
</feature>
<dbReference type="CDD" id="cd20305">
    <property type="entry name" value="cupin_OxDC_C"/>
    <property type="match status" value="1"/>
</dbReference>
<feature type="signal peptide" evidence="4">
    <location>
        <begin position="1"/>
        <end position="18"/>
    </location>
</feature>
<feature type="binding site" evidence="3">
    <location>
        <position position="352"/>
    </location>
    <ligand>
        <name>Mn(2+)</name>
        <dbReference type="ChEBI" id="CHEBI:29035"/>
        <label>2</label>
    </ligand>
</feature>
<dbReference type="InterPro" id="IPR011051">
    <property type="entry name" value="RmlC_Cupin_sf"/>
</dbReference>
<accession>S3CF42</accession>
<dbReference type="InterPro" id="IPR006045">
    <property type="entry name" value="Cupin_1"/>
</dbReference>
<dbReference type="Proteomes" id="UP000016922">
    <property type="component" value="Unassembled WGS sequence"/>
</dbReference>
<dbReference type="SMART" id="SM00835">
    <property type="entry name" value="Cupin_1"/>
    <property type="match status" value="2"/>
</dbReference>
<dbReference type="PANTHER" id="PTHR35848">
    <property type="entry name" value="OXALATE-BINDING PROTEIN"/>
    <property type="match status" value="1"/>
</dbReference>
<dbReference type="GO" id="GO:0033609">
    <property type="term" value="P:oxalate metabolic process"/>
    <property type="evidence" value="ECO:0007669"/>
    <property type="project" value="InterPro"/>
</dbReference>
<feature type="binding site" evidence="3">
    <location>
        <position position="308"/>
    </location>
    <ligand>
        <name>Mn(2+)</name>
        <dbReference type="ChEBI" id="CHEBI:29035"/>
        <label>2</label>
    </ligand>
</feature>
<dbReference type="RefSeq" id="XP_008088037.1">
    <property type="nucleotide sequence ID" value="XM_008089846.1"/>
</dbReference>
<feature type="binding site" evidence="3">
    <location>
        <position position="126"/>
    </location>
    <ligand>
        <name>Mn(2+)</name>
        <dbReference type="ChEBI" id="CHEBI:29035"/>
        <label>1</label>
    </ligand>
</feature>
<reference evidence="6 7" key="1">
    <citation type="journal article" date="2013" name="BMC Genomics">
        <title>Genomics-driven discovery of the pneumocandin biosynthetic gene cluster in the fungus Glarea lozoyensis.</title>
        <authorList>
            <person name="Chen L."/>
            <person name="Yue Q."/>
            <person name="Zhang X."/>
            <person name="Xiang M."/>
            <person name="Wang C."/>
            <person name="Li S."/>
            <person name="Che Y."/>
            <person name="Ortiz-Lopez F.J."/>
            <person name="Bills G.F."/>
            <person name="Liu X."/>
            <person name="An Z."/>
        </authorList>
    </citation>
    <scope>NUCLEOTIDE SEQUENCE [LARGE SCALE GENOMIC DNA]</scope>
    <source>
        <strain evidence="7">ATCC 20868 / MF5171</strain>
    </source>
</reference>
<evidence type="ECO:0000256" key="3">
    <source>
        <dbReference type="PIRSR" id="PIRSR617774-2"/>
    </source>
</evidence>
<feature type="binding site" evidence="3">
    <location>
        <position position="132"/>
    </location>
    <ligand>
        <name>Mn(2+)</name>
        <dbReference type="ChEBI" id="CHEBI:29035"/>
        <label>1</label>
    </ligand>
</feature>
<evidence type="ECO:0000313" key="6">
    <source>
        <dbReference type="EMBL" id="EPE25122.1"/>
    </source>
</evidence>
<feature type="domain" description="Cupin type-1" evidence="5">
    <location>
        <begin position="259"/>
        <end position="403"/>
    </location>
</feature>
<feature type="binding site" evidence="3">
    <location>
        <position position="306"/>
    </location>
    <ligand>
        <name>Mn(2+)</name>
        <dbReference type="ChEBI" id="CHEBI:29035"/>
        <label>2</label>
    </ligand>
</feature>
<dbReference type="STRING" id="1116229.S3CF42"/>
<dbReference type="InterPro" id="IPR014710">
    <property type="entry name" value="RmlC-like_jellyroll"/>
</dbReference>
<evidence type="ECO:0000256" key="4">
    <source>
        <dbReference type="SAM" id="SignalP"/>
    </source>
</evidence>
<sequence length="417" mass="45879">MKTTIFSTVILYVVLTAALNGKRTKHLRPVLERREEQVLQPIVGDKGAEILVPKNHAIDSQNRDSLQVPPSDAGLVMNLKWSFSQSMMNLQQGGFVRQQVASDLPSSQDFSSAQNHLAKGAIRQMHWHSLNEWGLVTAGSVLIAAVSNEGKNQVFRADKGDIWYFPKGQGHTIQGLTDPGAEYLLVFDAGDFDSTSRTLNVADWLIHTPPSVLAKNFGVSNNTFKTLPKALGSIFRGNLSSGSILSPYGKLEGNSSYHFQASKMPMKDAPGGGGKYMIVDKNNFPIITSLAAMIVEVKPGAMRELHWHPTGVEWLYFESGYARATVWLGGGNARTFDFEAGDTAVFPDNSGHYVENTHPTETLRYLEIFQSDKVVDFGLEQWLALTPPDLVAQILNVSVETVKSFKSERGILVKGKE</sequence>
<keyword evidence="7" id="KW-1185">Reference proteome</keyword>
<dbReference type="NCBIfam" id="TIGR03404">
    <property type="entry name" value="bicupin_oxalic"/>
    <property type="match status" value="1"/>
</dbReference>
<dbReference type="KEGG" id="glz:GLAREA_11703"/>
<evidence type="ECO:0000259" key="5">
    <source>
        <dbReference type="SMART" id="SM00835"/>
    </source>
</evidence>
<dbReference type="HOGENOM" id="CLU_030515_2_1_1"/>
<dbReference type="eggNOG" id="ENOG502RJG4">
    <property type="taxonomic scope" value="Eukaryota"/>
</dbReference>
<feature type="binding site" evidence="3">
    <location>
        <position position="313"/>
    </location>
    <ligand>
        <name>Mn(2+)</name>
        <dbReference type="ChEBI" id="CHEBI:29035"/>
        <label>2</label>
    </ligand>
</feature>
<dbReference type="PANTHER" id="PTHR35848:SF9">
    <property type="entry name" value="SLL1358 PROTEIN"/>
    <property type="match status" value="1"/>
</dbReference>
<evidence type="ECO:0000256" key="2">
    <source>
        <dbReference type="PIRSR" id="PIRSR617774-1"/>
    </source>
</evidence>
<protein>
    <submittedName>
        <fullName evidence="6">RmlC-like cupin</fullName>
    </submittedName>
</protein>
<comment type="cofactor">
    <cofactor evidence="3">
        <name>Mn(2+)</name>
        <dbReference type="ChEBI" id="CHEBI:29035"/>
    </cofactor>
    <text evidence="3">Binds 2 manganese ions per subunit.</text>
</comment>
<feature type="domain" description="Cupin type-1" evidence="5">
    <location>
        <begin position="88"/>
        <end position="225"/>
    </location>
</feature>
<name>S3CF42_GLAL2</name>
<dbReference type="SUPFAM" id="SSF51182">
    <property type="entry name" value="RmlC-like cupins"/>
    <property type="match status" value="1"/>
</dbReference>
<dbReference type="InterPro" id="IPR017774">
    <property type="entry name" value="Bicupin_oxalate_deCO2ase/Oxase"/>
</dbReference>
<keyword evidence="4" id="KW-0732">Signal</keyword>
<feature type="chain" id="PRO_5004507132" evidence="4">
    <location>
        <begin position="19"/>
        <end position="417"/>
    </location>
</feature>
<keyword evidence="1 3" id="KW-0479">Metal-binding</keyword>
<gene>
    <name evidence="6" type="ORF">GLAREA_11703</name>
</gene>
<dbReference type="GO" id="GO:0046872">
    <property type="term" value="F:metal ion binding"/>
    <property type="evidence" value="ECO:0007669"/>
    <property type="project" value="UniProtKB-KW"/>
</dbReference>
<keyword evidence="3" id="KW-0464">Manganese</keyword>
<dbReference type="Pfam" id="PF00190">
    <property type="entry name" value="Cupin_1"/>
    <property type="match status" value="2"/>
</dbReference>
<feature type="binding site" evidence="3">
    <location>
        <position position="128"/>
    </location>
    <ligand>
        <name>Mn(2+)</name>
        <dbReference type="ChEBI" id="CHEBI:29035"/>
        <label>1</label>
    </ligand>
</feature>
<dbReference type="Gene3D" id="2.60.120.10">
    <property type="entry name" value="Jelly Rolls"/>
    <property type="match status" value="2"/>
</dbReference>
<dbReference type="GeneID" id="19470744"/>
<dbReference type="OMA" id="WVREQTI"/>